<reference evidence="17" key="1">
    <citation type="submission" date="2022-12" db="EMBL/GenBank/DDBJ databases">
        <title>Reference genome sequencing for broad-spectrum identification of bacterial and archaeal isolates by mass spectrometry.</title>
        <authorList>
            <person name="Sekiguchi Y."/>
            <person name="Tourlousse D.M."/>
        </authorList>
    </citation>
    <scope>NUCLEOTIDE SEQUENCE</scope>
    <source>
        <strain evidence="17">ASRB1</strain>
    </source>
</reference>
<dbReference type="InterPro" id="IPR050324">
    <property type="entry name" value="CDP-alcohol_PTase-I"/>
</dbReference>
<evidence type="ECO:0000256" key="7">
    <source>
        <dbReference type="ARBA" id="ARBA00022679"/>
    </source>
</evidence>
<protein>
    <recommendedName>
        <fullName evidence="5">CDP-diacylglycerol--glycerol-3-phosphate 3-phosphatidyltransferase</fullName>
        <ecNumber evidence="4">2.7.8.5</ecNumber>
    </recommendedName>
</protein>
<sequence length="182" mass="20193">MTIPNILTLGRILLTPLLIWLLLDGNLKQALFVFFIAGMTDGLDGLIARLFHQKSKLGAYLDPLADKLLLVSSFILLGHLGLVPDWLVIVTVSRDIMIVLGLMTLIFHEVSVEIRPSFFSKITTLMQLVTILAVMGSPYASLPEWGYSILFFATAFFSVGSGIHYILIGISLLETRRSNNEE</sequence>
<dbReference type="InterPro" id="IPR000462">
    <property type="entry name" value="CDP-OH_P_trans"/>
</dbReference>
<keyword evidence="8 16" id="KW-0812">Transmembrane</keyword>
<evidence type="ECO:0000256" key="3">
    <source>
        <dbReference type="ARBA" id="ARBA00010441"/>
    </source>
</evidence>
<keyword evidence="11 16" id="KW-0472">Membrane</keyword>
<keyword evidence="18" id="KW-1185">Reference proteome</keyword>
<evidence type="ECO:0000256" key="4">
    <source>
        <dbReference type="ARBA" id="ARBA00013170"/>
    </source>
</evidence>
<accession>A0A9W6FTU1</accession>
<comment type="pathway">
    <text evidence="2">Phospholipid metabolism; phosphatidylglycerol biosynthesis; phosphatidylglycerol from CDP-diacylglycerol: step 1/2.</text>
</comment>
<evidence type="ECO:0000256" key="16">
    <source>
        <dbReference type="SAM" id="Phobius"/>
    </source>
</evidence>
<evidence type="ECO:0000256" key="1">
    <source>
        <dbReference type="ARBA" id="ARBA00004141"/>
    </source>
</evidence>
<evidence type="ECO:0000313" key="17">
    <source>
        <dbReference type="EMBL" id="GLI34146.1"/>
    </source>
</evidence>
<dbReference type="InterPro" id="IPR043130">
    <property type="entry name" value="CDP-OH_PTrfase_TM_dom"/>
</dbReference>
<dbReference type="GO" id="GO:0046474">
    <property type="term" value="P:glycerophospholipid biosynthetic process"/>
    <property type="evidence" value="ECO:0007669"/>
    <property type="project" value="TreeGrafter"/>
</dbReference>
<feature type="transmembrane region" description="Helical" evidence="16">
    <location>
        <begin position="145"/>
        <end position="168"/>
    </location>
</feature>
<dbReference type="RefSeq" id="WP_281793408.1">
    <property type="nucleotide sequence ID" value="NZ_BSDR01000001.1"/>
</dbReference>
<dbReference type="GO" id="GO:0016020">
    <property type="term" value="C:membrane"/>
    <property type="evidence" value="ECO:0007669"/>
    <property type="project" value="UniProtKB-SubCell"/>
</dbReference>
<comment type="caution">
    <text evidence="17">The sequence shown here is derived from an EMBL/GenBank/DDBJ whole genome shotgun (WGS) entry which is preliminary data.</text>
</comment>
<feature type="transmembrane region" description="Helical" evidence="16">
    <location>
        <begin position="7"/>
        <end position="23"/>
    </location>
</feature>
<proteinExistence type="inferred from homology"/>
<keyword evidence="12" id="KW-0594">Phospholipid biosynthesis</keyword>
<dbReference type="Gene3D" id="1.20.120.1760">
    <property type="match status" value="1"/>
</dbReference>
<dbReference type="PIRSF" id="PIRSF000847">
    <property type="entry name" value="Phos_ph_gly_syn"/>
    <property type="match status" value="1"/>
</dbReference>
<organism evidence="17 18">
    <name type="scientific">Desulforhabdus amnigena</name>
    <dbReference type="NCBI Taxonomy" id="40218"/>
    <lineage>
        <taxon>Bacteria</taxon>
        <taxon>Pseudomonadati</taxon>
        <taxon>Thermodesulfobacteriota</taxon>
        <taxon>Syntrophobacteria</taxon>
        <taxon>Syntrophobacterales</taxon>
        <taxon>Syntrophobacteraceae</taxon>
        <taxon>Desulforhabdus</taxon>
    </lineage>
</organism>
<evidence type="ECO:0000256" key="14">
    <source>
        <dbReference type="ARBA" id="ARBA00048586"/>
    </source>
</evidence>
<evidence type="ECO:0000256" key="5">
    <source>
        <dbReference type="ARBA" id="ARBA00014944"/>
    </source>
</evidence>
<dbReference type="AlphaFoldDB" id="A0A9W6FTU1"/>
<evidence type="ECO:0000256" key="15">
    <source>
        <dbReference type="RuleBase" id="RU003750"/>
    </source>
</evidence>
<feature type="transmembrane region" description="Helical" evidence="16">
    <location>
        <begin position="118"/>
        <end position="139"/>
    </location>
</feature>
<comment type="catalytic activity">
    <reaction evidence="14">
        <text>a CDP-1,2-diacyl-sn-glycerol + sn-glycerol 3-phosphate = a 1,2-diacyl-sn-glycero-3-phospho-(1'-sn-glycero-3'-phosphate) + CMP + H(+)</text>
        <dbReference type="Rhea" id="RHEA:12593"/>
        <dbReference type="ChEBI" id="CHEBI:15378"/>
        <dbReference type="ChEBI" id="CHEBI:57597"/>
        <dbReference type="ChEBI" id="CHEBI:58332"/>
        <dbReference type="ChEBI" id="CHEBI:60110"/>
        <dbReference type="ChEBI" id="CHEBI:60377"/>
        <dbReference type="EC" id="2.7.8.5"/>
    </reaction>
</comment>
<dbReference type="Proteomes" id="UP001144372">
    <property type="component" value="Unassembled WGS sequence"/>
</dbReference>
<keyword evidence="7 15" id="KW-0808">Transferase</keyword>
<dbReference type="PANTHER" id="PTHR14269">
    <property type="entry name" value="CDP-DIACYLGLYCEROL--GLYCEROL-3-PHOSPHATE 3-PHOSPHATIDYLTRANSFERASE-RELATED"/>
    <property type="match status" value="1"/>
</dbReference>
<comment type="subcellular location">
    <subcellularLocation>
        <location evidence="1">Membrane</location>
        <topology evidence="1">Multi-pass membrane protein</topology>
    </subcellularLocation>
</comment>
<dbReference type="Pfam" id="PF01066">
    <property type="entry name" value="CDP-OH_P_transf"/>
    <property type="match status" value="1"/>
</dbReference>
<dbReference type="InterPro" id="IPR048254">
    <property type="entry name" value="CDP_ALCOHOL_P_TRANSF_CS"/>
</dbReference>
<feature type="transmembrane region" description="Helical" evidence="16">
    <location>
        <begin position="64"/>
        <end position="80"/>
    </location>
</feature>
<evidence type="ECO:0000313" key="18">
    <source>
        <dbReference type="Proteomes" id="UP001144372"/>
    </source>
</evidence>
<feature type="transmembrane region" description="Helical" evidence="16">
    <location>
        <begin position="29"/>
        <end position="52"/>
    </location>
</feature>
<dbReference type="PROSITE" id="PS00379">
    <property type="entry name" value="CDP_ALCOHOL_P_TRANSF"/>
    <property type="match status" value="1"/>
</dbReference>
<evidence type="ECO:0000256" key="2">
    <source>
        <dbReference type="ARBA" id="ARBA00005042"/>
    </source>
</evidence>
<evidence type="ECO:0000256" key="13">
    <source>
        <dbReference type="ARBA" id="ARBA00023264"/>
    </source>
</evidence>
<dbReference type="PANTHER" id="PTHR14269:SF11">
    <property type="entry name" value="CDP-DIACYLGLYCEROL--GLYCEROL-3-PHOSPHATE 3-PHOSPHATIDYLTRANSFERASE"/>
    <property type="match status" value="1"/>
</dbReference>
<dbReference type="EC" id="2.7.8.5" evidence="4"/>
<evidence type="ECO:0000256" key="9">
    <source>
        <dbReference type="ARBA" id="ARBA00022989"/>
    </source>
</evidence>
<keyword evidence="13" id="KW-1208">Phospholipid metabolism</keyword>
<dbReference type="InterPro" id="IPR004570">
    <property type="entry name" value="Phosphatidylglycerol_P_synth"/>
</dbReference>
<evidence type="ECO:0000256" key="6">
    <source>
        <dbReference type="ARBA" id="ARBA00022516"/>
    </source>
</evidence>
<evidence type="ECO:0000256" key="11">
    <source>
        <dbReference type="ARBA" id="ARBA00023136"/>
    </source>
</evidence>
<dbReference type="GO" id="GO:0008444">
    <property type="term" value="F:CDP-diacylglycerol-glycerol-3-phosphate 3-phosphatidyltransferase activity"/>
    <property type="evidence" value="ECO:0007669"/>
    <property type="project" value="UniProtKB-EC"/>
</dbReference>
<keyword evidence="6" id="KW-0444">Lipid biosynthesis</keyword>
<comment type="similarity">
    <text evidence="3 15">Belongs to the CDP-alcohol phosphatidyltransferase class-I family.</text>
</comment>
<evidence type="ECO:0000256" key="12">
    <source>
        <dbReference type="ARBA" id="ARBA00023209"/>
    </source>
</evidence>
<keyword evidence="9 16" id="KW-1133">Transmembrane helix</keyword>
<dbReference type="EMBL" id="BSDR01000001">
    <property type="protein sequence ID" value="GLI34146.1"/>
    <property type="molecule type" value="Genomic_DNA"/>
</dbReference>
<evidence type="ECO:0000256" key="10">
    <source>
        <dbReference type="ARBA" id="ARBA00023098"/>
    </source>
</evidence>
<gene>
    <name evidence="17" type="ORF">DAMNIGENAA_15790</name>
</gene>
<evidence type="ECO:0000256" key="8">
    <source>
        <dbReference type="ARBA" id="ARBA00022692"/>
    </source>
</evidence>
<keyword evidence="10" id="KW-0443">Lipid metabolism</keyword>
<name>A0A9W6FTU1_9BACT</name>